<dbReference type="AlphaFoldDB" id="A0A397NIB6"/>
<comment type="caution">
    <text evidence="2">The sequence shown here is derived from an EMBL/GenBank/DDBJ whole genome shotgun (WGS) entry which is preliminary data.</text>
</comment>
<accession>A0A397NIB6</accession>
<sequence length="100" mass="11020">MLKRIYRLFALAVLASALAGCGTLFGRSSGGYYGPEYYSGTAYNFGLLFGADENNRGYFPATLWCWASIACPVLTVYSMPVDFVVDTVMLPYDVYQAIPE</sequence>
<dbReference type="EMBL" id="QXDA01000002">
    <property type="protein sequence ID" value="RIA35027.1"/>
    <property type="molecule type" value="Genomic_DNA"/>
</dbReference>
<feature type="signal peptide" evidence="1">
    <location>
        <begin position="1"/>
        <end position="19"/>
    </location>
</feature>
<name>A0A397NIB6_ECTOL</name>
<feature type="chain" id="PRO_5017320580" evidence="1">
    <location>
        <begin position="20"/>
        <end position="100"/>
    </location>
</feature>
<evidence type="ECO:0000256" key="1">
    <source>
        <dbReference type="SAM" id="SignalP"/>
    </source>
</evidence>
<proteinExistence type="predicted"/>
<evidence type="ECO:0000313" key="3">
    <source>
        <dbReference type="Proteomes" id="UP000265836"/>
    </source>
</evidence>
<organism evidence="2 3">
    <name type="scientific">Ectopseudomonas oleovorans</name>
    <name type="common">Pseudomonas oleovorans</name>
    <dbReference type="NCBI Taxonomy" id="301"/>
    <lineage>
        <taxon>Bacteria</taxon>
        <taxon>Pseudomonadati</taxon>
        <taxon>Pseudomonadota</taxon>
        <taxon>Gammaproteobacteria</taxon>
        <taxon>Pseudomonadales</taxon>
        <taxon>Pseudomonadaceae</taxon>
        <taxon>Ectopseudomonas</taxon>
    </lineage>
</organism>
<gene>
    <name evidence="2" type="ORF">DFO61_1690</name>
</gene>
<dbReference type="Proteomes" id="UP000265836">
    <property type="component" value="Unassembled WGS sequence"/>
</dbReference>
<dbReference type="PROSITE" id="PS51257">
    <property type="entry name" value="PROKAR_LIPOPROTEIN"/>
    <property type="match status" value="1"/>
</dbReference>
<reference evidence="2 3" key="1">
    <citation type="submission" date="2018-08" db="EMBL/GenBank/DDBJ databases">
        <title>Genome sequencing of rice bacterial endophytes.</title>
        <authorList>
            <person name="Venturi V."/>
        </authorList>
    </citation>
    <scope>NUCLEOTIDE SEQUENCE [LARGE SCALE GENOMIC DNA]</scope>
    <source>
        <strain evidence="2 3">E1205</strain>
    </source>
</reference>
<evidence type="ECO:0000313" key="2">
    <source>
        <dbReference type="EMBL" id="RIA35027.1"/>
    </source>
</evidence>
<dbReference type="RefSeq" id="WP_119692383.1">
    <property type="nucleotide sequence ID" value="NZ_QXDA01000002.1"/>
</dbReference>
<protein>
    <submittedName>
        <fullName evidence="2">Uncharacterized protein YceK</fullName>
    </submittedName>
</protein>
<keyword evidence="1" id="KW-0732">Signal</keyword>